<evidence type="ECO:0000256" key="9">
    <source>
        <dbReference type="PIRSR" id="PIRSR005091-2"/>
    </source>
</evidence>
<evidence type="ECO:0000256" key="4">
    <source>
        <dbReference type="ARBA" id="ARBA00022475"/>
    </source>
</evidence>
<gene>
    <name evidence="13" type="primary">ltaS2_3</name>
    <name evidence="13" type="ORF">CLLI_19770</name>
</gene>
<sequence>MSKISSKILNYLDIIFFIVFISIKLLCFGGQIETGYFSYKNLFSPVFASVIILASLAFLFNTKGRRKFLFICNLIISLFIIIDLNYFRYFKDVISIPAIINGLLLGPVKSSIENLFKATDLLYVLDLVVFSILRKHSKYGKRYSKKYSKKVNLPFSQRLVPFLCLFILGASMNTVSFIKLSKEQPRLISTMYNKVYIAKNLGDLNYHYLDIFNFLSNSISKKAPVSAQAQEEVKGFLQTNSEKPTENLKGAGVGKNLIVIQVEALQAFPINRKVNGVEITPNLNKWIKKSAYFNNYFYQTAAGGTSDAEFLSNNSLYPTDSGSVTYMYTGNEFNALPKAMVNEGYTTAAFHGYRESFWNRNIMYPKYGFQNFYGEKSYNIDEKIGLGLSDKSFFNQAFEKIKALPQPYYSFMVTLSSHFPYDDVTKYGDFNVEDLDGTLVGNYLKAIHYTDEQLGMFLDKLDKEGITKNSIIVVYGDHYAIPKKNDKELAKFLGTNGFTDLQWMELQKVPMLIHFPNDKHSGTYPIYGGQIDLYPTLANMFNLPSSNMMGKDLFNSKQGKVIFRNGSFSDGNMFYLSPQNTYYDIKTGQAIQENDNLKNAKEATINQLEYSDLILKHNLIKKFNEN</sequence>
<feature type="domain" description="Sulfatase N-terminal" evidence="12">
    <location>
        <begin position="255"/>
        <end position="541"/>
    </location>
</feature>
<accession>A0A2T0B2R3</accession>
<dbReference type="InterPro" id="IPR050448">
    <property type="entry name" value="OpgB/LTA_synthase_biosynth"/>
</dbReference>
<dbReference type="Proteomes" id="UP000239706">
    <property type="component" value="Unassembled WGS sequence"/>
</dbReference>
<dbReference type="InterPro" id="IPR017850">
    <property type="entry name" value="Alkaline_phosphatase_core_sf"/>
</dbReference>
<dbReference type="AlphaFoldDB" id="A0A2T0B2R3"/>
<feature type="binding site" evidence="10">
    <location>
        <position position="263"/>
    </location>
    <ligand>
        <name>Mn(2+)</name>
        <dbReference type="ChEBI" id="CHEBI:29035"/>
    </ligand>
</feature>
<keyword evidence="6 11" id="KW-1133">Transmembrane helix</keyword>
<feature type="transmembrane region" description="Helical" evidence="11">
    <location>
        <begin position="43"/>
        <end position="61"/>
    </location>
</feature>
<dbReference type="GO" id="GO:0046872">
    <property type="term" value="F:metal ion binding"/>
    <property type="evidence" value="ECO:0007669"/>
    <property type="project" value="UniProtKB-KW"/>
</dbReference>
<keyword evidence="9" id="KW-0479">Metal-binding</keyword>
<evidence type="ECO:0000256" key="3">
    <source>
        <dbReference type="ARBA" id="ARBA00009983"/>
    </source>
</evidence>
<protein>
    <submittedName>
        <fullName evidence="13">Lipoteichoic acid synthase 2</fullName>
    </submittedName>
</protein>
<comment type="similarity">
    <text evidence="3">Belongs to the LTA synthase family.</text>
</comment>
<keyword evidence="7 11" id="KW-0472">Membrane</keyword>
<comment type="subcellular location">
    <subcellularLocation>
        <location evidence="1">Cell membrane</location>
        <topology evidence="1">Multi-pass membrane protein</topology>
    </subcellularLocation>
</comment>
<evidence type="ECO:0000313" key="14">
    <source>
        <dbReference type="Proteomes" id="UP000239706"/>
    </source>
</evidence>
<comment type="caution">
    <text evidence="13">The sequence shown here is derived from an EMBL/GenBank/DDBJ whole genome shotgun (WGS) entry which is preliminary data.</text>
</comment>
<dbReference type="OrthoDB" id="5901192at2"/>
<dbReference type="InterPro" id="IPR000917">
    <property type="entry name" value="Sulfatase_N"/>
</dbReference>
<comment type="pathway">
    <text evidence="2">Cell wall biogenesis; lipoteichoic acid biosynthesis.</text>
</comment>
<evidence type="ECO:0000313" key="13">
    <source>
        <dbReference type="EMBL" id="PRR78057.1"/>
    </source>
</evidence>
<dbReference type="CDD" id="cd16015">
    <property type="entry name" value="LTA_synthase"/>
    <property type="match status" value="1"/>
</dbReference>
<dbReference type="Gene3D" id="3.30.1120.170">
    <property type="match status" value="1"/>
</dbReference>
<evidence type="ECO:0000259" key="12">
    <source>
        <dbReference type="Pfam" id="PF00884"/>
    </source>
</evidence>
<dbReference type="InterPro" id="IPR012160">
    <property type="entry name" value="LtaS-like"/>
</dbReference>
<evidence type="ECO:0000256" key="10">
    <source>
        <dbReference type="PIRSR" id="PIRSR005091-3"/>
    </source>
</evidence>
<dbReference type="PANTHER" id="PTHR47371:SF3">
    <property type="entry name" value="PHOSPHOGLYCEROL TRANSFERASE I"/>
    <property type="match status" value="1"/>
</dbReference>
<evidence type="ECO:0000256" key="2">
    <source>
        <dbReference type="ARBA" id="ARBA00004936"/>
    </source>
</evidence>
<feature type="transmembrane region" description="Helical" evidence="11">
    <location>
        <begin position="68"/>
        <end position="87"/>
    </location>
</feature>
<evidence type="ECO:0000256" key="7">
    <source>
        <dbReference type="ARBA" id="ARBA00023136"/>
    </source>
</evidence>
<dbReference type="PIRSF" id="PIRSF005091">
    <property type="entry name" value="Mmb_sulf_HI1246"/>
    <property type="match status" value="1"/>
</dbReference>
<keyword evidence="14" id="KW-1185">Reference proteome</keyword>
<evidence type="ECO:0000256" key="5">
    <source>
        <dbReference type="ARBA" id="ARBA00022692"/>
    </source>
</evidence>
<keyword evidence="9" id="KW-0464">Manganese</keyword>
<evidence type="ECO:0000256" key="6">
    <source>
        <dbReference type="ARBA" id="ARBA00022989"/>
    </source>
</evidence>
<dbReference type="EMBL" id="PVXO01000052">
    <property type="protein sequence ID" value="PRR78057.1"/>
    <property type="molecule type" value="Genomic_DNA"/>
</dbReference>
<feature type="binding site" evidence="10">
    <location>
        <position position="477"/>
    </location>
    <ligand>
        <name>Mn(2+)</name>
        <dbReference type="ChEBI" id="CHEBI:29035"/>
    </ligand>
</feature>
<evidence type="ECO:0000256" key="1">
    <source>
        <dbReference type="ARBA" id="ARBA00004651"/>
    </source>
</evidence>
<keyword evidence="5 11" id="KW-0812">Transmembrane</keyword>
<feature type="transmembrane region" description="Helical" evidence="11">
    <location>
        <begin position="12"/>
        <end position="31"/>
    </location>
</feature>
<proteinExistence type="inferred from homology"/>
<feature type="binding site" evidence="9">
    <location>
        <position position="418"/>
    </location>
    <ligand>
        <name>substrate</name>
    </ligand>
</feature>
<organism evidence="13 14">
    <name type="scientific">Clostridium liquoris</name>
    <dbReference type="NCBI Taxonomy" id="1289519"/>
    <lineage>
        <taxon>Bacteria</taxon>
        <taxon>Bacillati</taxon>
        <taxon>Bacillota</taxon>
        <taxon>Clostridia</taxon>
        <taxon>Eubacteriales</taxon>
        <taxon>Clostridiaceae</taxon>
        <taxon>Clostridium</taxon>
    </lineage>
</organism>
<reference evidence="13 14" key="1">
    <citation type="submission" date="2018-03" db="EMBL/GenBank/DDBJ databases">
        <title>Genome sequence of Clostridium liquoris DSM 100320.</title>
        <authorList>
            <person name="Poehlein A."/>
            <person name="Daniel R."/>
        </authorList>
    </citation>
    <scope>NUCLEOTIDE SEQUENCE [LARGE SCALE GENOMIC DNA]</scope>
    <source>
        <strain evidence="13 14">DSM 100320</strain>
    </source>
</reference>
<dbReference type="GO" id="GO:0005886">
    <property type="term" value="C:plasma membrane"/>
    <property type="evidence" value="ECO:0007669"/>
    <property type="project" value="UniProtKB-SubCell"/>
</dbReference>
<dbReference type="SUPFAM" id="SSF53649">
    <property type="entry name" value="Alkaline phosphatase-like"/>
    <property type="match status" value="1"/>
</dbReference>
<name>A0A2T0B2R3_9CLOT</name>
<evidence type="ECO:0000256" key="11">
    <source>
        <dbReference type="SAM" id="Phobius"/>
    </source>
</evidence>
<feature type="binding site" evidence="10">
    <location>
        <position position="305"/>
    </location>
    <ligand>
        <name>Mn(2+)</name>
        <dbReference type="ChEBI" id="CHEBI:29035"/>
    </ligand>
</feature>
<dbReference type="RefSeq" id="WP_106064056.1">
    <property type="nucleotide sequence ID" value="NZ_PVXO01000052.1"/>
</dbReference>
<keyword evidence="4" id="KW-1003">Cell membrane</keyword>
<dbReference type="PANTHER" id="PTHR47371">
    <property type="entry name" value="LIPOTEICHOIC ACID SYNTHASE"/>
    <property type="match status" value="1"/>
</dbReference>
<feature type="binding site" evidence="10">
    <location>
        <position position="478"/>
    </location>
    <ligand>
        <name>Mn(2+)</name>
        <dbReference type="ChEBI" id="CHEBI:29035"/>
    </ligand>
</feature>
<feature type="active site" evidence="8">
    <location>
        <position position="305"/>
    </location>
</feature>
<dbReference type="Gene3D" id="3.40.720.10">
    <property type="entry name" value="Alkaline Phosphatase, subunit A"/>
    <property type="match status" value="1"/>
</dbReference>
<evidence type="ECO:0000256" key="8">
    <source>
        <dbReference type="PIRSR" id="PIRSR005091-1"/>
    </source>
</evidence>
<dbReference type="Pfam" id="PF00884">
    <property type="entry name" value="Sulfatase"/>
    <property type="match status" value="1"/>
</dbReference>